<protein>
    <submittedName>
        <fullName evidence="2">NAD-dependent epimerase/dehydratase family protein</fullName>
    </submittedName>
</protein>
<dbReference type="SUPFAM" id="SSF51735">
    <property type="entry name" value="NAD(P)-binding Rossmann-fold domains"/>
    <property type="match status" value="1"/>
</dbReference>
<keyword evidence="3" id="KW-1185">Reference proteome</keyword>
<sequence length="311" mass="34574">MKAIVFGGNGFIGSHVVEQLHHAGHEVTAVVRFKSDTNFLEQLGVNVVNIDYSNPSQINLAMKGKDIAYNCTASQGVQATNTEPTVEIVLTKRLAESAAATDVRHFVQLSSIIIYGFEKEGVIDENYEPIMHYSIQTIQQKRERIVKEIGKRTGMLTTIVRPAGTIGVRGERSSFARFFKLNQSGHFPIIGKGEAVTSFIDTRDIGRAMTFLGAKKIVGTYLLKGFDVTWMQLKNMMDEVTGRQTNYVSIPKGLNAAQLSEQGIDGYAYHTFSVSRIWDDSKLRNQGFHSVYSFQQAVESEVAFLSEKDGF</sequence>
<evidence type="ECO:0000313" key="3">
    <source>
        <dbReference type="Proteomes" id="UP001597399"/>
    </source>
</evidence>
<dbReference type="Proteomes" id="UP001597399">
    <property type="component" value="Unassembled WGS sequence"/>
</dbReference>
<feature type="domain" description="NAD-dependent epimerase/dehydratase" evidence="1">
    <location>
        <begin position="4"/>
        <end position="215"/>
    </location>
</feature>
<reference evidence="3" key="1">
    <citation type="journal article" date="2019" name="Int. J. Syst. Evol. Microbiol.">
        <title>The Global Catalogue of Microorganisms (GCM) 10K type strain sequencing project: providing services to taxonomists for standard genome sequencing and annotation.</title>
        <authorList>
            <consortium name="The Broad Institute Genomics Platform"/>
            <consortium name="The Broad Institute Genome Sequencing Center for Infectious Disease"/>
            <person name="Wu L."/>
            <person name="Ma J."/>
        </authorList>
    </citation>
    <scope>NUCLEOTIDE SEQUENCE [LARGE SCALE GENOMIC DNA]</scope>
    <source>
        <strain evidence="3">TISTR 2466</strain>
    </source>
</reference>
<dbReference type="Pfam" id="PF01370">
    <property type="entry name" value="Epimerase"/>
    <property type="match status" value="1"/>
</dbReference>
<dbReference type="PANTHER" id="PTHR48079">
    <property type="entry name" value="PROTEIN YEEZ"/>
    <property type="match status" value="1"/>
</dbReference>
<organism evidence="2 3">
    <name type="scientific">Sporolactobacillus shoreicorticis</name>
    <dbReference type="NCBI Taxonomy" id="1923877"/>
    <lineage>
        <taxon>Bacteria</taxon>
        <taxon>Bacillati</taxon>
        <taxon>Bacillota</taxon>
        <taxon>Bacilli</taxon>
        <taxon>Bacillales</taxon>
        <taxon>Sporolactobacillaceae</taxon>
        <taxon>Sporolactobacillus</taxon>
    </lineage>
</organism>
<name>A0ABW5S132_9BACL</name>
<comment type="caution">
    <text evidence="2">The sequence shown here is derived from an EMBL/GenBank/DDBJ whole genome shotgun (WGS) entry which is preliminary data.</text>
</comment>
<dbReference type="RefSeq" id="WP_253060273.1">
    <property type="nucleotide sequence ID" value="NZ_JAMXWM010000005.1"/>
</dbReference>
<dbReference type="Gene3D" id="3.40.50.720">
    <property type="entry name" value="NAD(P)-binding Rossmann-like Domain"/>
    <property type="match status" value="1"/>
</dbReference>
<dbReference type="EMBL" id="JBHUMQ010000017">
    <property type="protein sequence ID" value="MFD2693461.1"/>
    <property type="molecule type" value="Genomic_DNA"/>
</dbReference>
<dbReference type="InterPro" id="IPR001509">
    <property type="entry name" value="Epimerase_deHydtase"/>
</dbReference>
<accession>A0ABW5S132</accession>
<proteinExistence type="predicted"/>
<evidence type="ECO:0000313" key="2">
    <source>
        <dbReference type="EMBL" id="MFD2693461.1"/>
    </source>
</evidence>
<dbReference type="PANTHER" id="PTHR48079:SF6">
    <property type="entry name" value="NAD(P)-BINDING DOMAIN-CONTAINING PROTEIN-RELATED"/>
    <property type="match status" value="1"/>
</dbReference>
<dbReference type="InterPro" id="IPR036291">
    <property type="entry name" value="NAD(P)-bd_dom_sf"/>
</dbReference>
<evidence type="ECO:0000259" key="1">
    <source>
        <dbReference type="Pfam" id="PF01370"/>
    </source>
</evidence>
<dbReference type="InterPro" id="IPR051783">
    <property type="entry name" value="NAD(P)-dependent_oxidoreduct"/>
</dbReference>
<gene>
    <name evidence="2" type="ORF">ACFSUE_07455</name>
</gene>